<protein>
    <submittedName>
        <fullName evidence="2">Uncharacterized protein</fullName>
    </submittedName>
</protein>
<accession>K5WM76</accession>
<evidence type="ECO:0000313" key="2">
    <source>
        <dbReference type="EMBL" id="EKM51377.1"/>
    </source>
</evidence>
<sequence length="133" mass="15032">MDDTEFQDNFGALDALRLCELYVDVHQVVPGERLTHDVKSLWRDIWDLLAKLVQAYHAEQGWTRPPRRMLADAGEGWTMSNPSQDTSQTSPETLYSEDQDLARSCLGMMQSDTEAPGDLILALECFVPPDMQS</sequence>
<dbReference type="GeneID" id="18918560"/>
<organism evidence="2 3">
    <name type="scientific">Phanerochaete carnosa (strain HHB-10118-sp)</name>
    <name type="common">White-rot fungus</name>
    <name type="synonym">Peniophora carnosa</name>
    <dbReference type="NCBI Taxonomy" id="650164"/>
    <lineage>
        <taxon>Eukaryota</taxon>
        <taxon>Fungi</taxon>
        <taxon>Dikarya</taxon>
        <taxon>Basidiomycota</taxon>
        <taxon>Agaricomycotina</taxon>
        <taxon>Agaricomycetes</taxon>
        <taxon>Polyporales</taxon>
        <taxon>Phanerochaetaceae</taxon>
        <taxon>Phanerochaete</taxon>
    </lineage>
</organism>
<feature type="region of interest" description="Disordered" evidence="1">
    <location>
        <begin position="73"/>
        <end position="96"/>
    </location>
</feature>
<evidence type="ECO:0000256" key="1">
    <source>
        <dbReference type="SAM" id="MobiDB-lite"/>
    </source>
</evidence>
<name>K5WM76_PHACS</name>
<dbReference type="RefSeq" id="XP_007400519.1">
    <property type="nucleotide sequence ID" value="XM_007400457.1"/>
</dbReference>
<proteinExistence type="predicted"/>
<keyword evidence="3" id="KW-1185">Reference proteome</keyword>
<dbReference type="HOGENOM" id="CLU_1964831_0_0_1"/>
<evidence type="ECO:0000313" key="3">
    <source>
        <dbReference type="Proteomes" id="UP000008370"/>
    </source>
</evidence>
<dbReference type="AlphaFoldDB" id="K5WM76"/>
<gene>
    <name evidence="2" type="ORF">PHACADRAFT_263471</name>
</gene>
<feature type="compositionally biased region" description="Polar residues" evidence="1">
    <location>
        <begin position="78"/>
        <end position="93"/>
    </location>
</feature>
<dbReference type="InParanoid" id="K5WM76"/>
<dbReference type="EMBL" id="JH930477">
    <property type="protein sequence ID" value="EKM51377.1"/>
    <property type="molecule type" value="Genomic_DNA"/>
</dbReference>
<reference evidence="2 3" key="1">
    <citation type="journal article" date="2012" name="BMC Genomics">
        <title>Comparative genomics of the white-rot fungi, Phanerochaete carnosa and P. chrysosporium, to elucidate the genetic basis of the distinct wood types they colonize.</title>
        <authorList>
            <person name="Suzuki H."/>
            <person name="MacDonald J."/>
            <person name="Syed K."/>
            <person name="Salamov A."/>
            <person name="Hori C."/>
            <person name="Aerts A."/>
            <person name="Henrissat B."/>
            <person name="Wiebenga A."/>
            <person name="vanKuyk P.A."/>
            <person name="Barry K."/>
            <person name="Lindquist E."/>
            <person name="LaButti K."/>
            <person name="Lapidus A."/>
            <person name="Lucas S."/>
            <person name="Coutinho P."/>
            <person name="Gong Y."/>
            <person name="Samejima M."/>
            <person name="Mahadevan R."/>
            <person name="Abou-Zaid M."/>
            <person name="de Vries R.P."/>
            <person name="Igarashi K."/>
            <person name="Yadav J.S."/>
            <person name="Grigoriev I.V."/>
            <person name="Master E.R."/>
        </authorList>
    </citation>
    <scope>NUCLEOTIDE SEQUENCE [LARGE SCALE GENOMIC DNA]</scope>
    <source>
        <strain evidence="2 3">HHB-10118-sp</strain>
    </source>
</reference>
<dbReference type="Proteomes" id="UP000008370">
    <property type="component" value="Unassembled WGS sequence"/>
</dbReference>
<dbReference type="KEGG" id="pco:PHACADRAFT_263471"/>